<organism evidence="2 3">
    <name type="scientific">Prosthecodimorpha hirschii</name>
    <dbReference type="NCBI Taxonomy" id="665126"/>
    <lineage>
        <taxon>Bacteria</taxon>
        <taxon>Pseudomonadati</taxon>
        <taxon>Pseudomonadota</taxon>
        <taxon>Alphaproteobacteria</taxon>
        <taxon>Hyphomicrobiales</taxon>
        <taxon>Ancalomicrobiaceae</taxon>
        <taxon>Prosthecodimorpha</taxon>
    </lineage>
</organism>
<protein>
    <submittedName>
        <fullName evidence="2">Uncharacterized protein</fullName>
    </submittedName>
</protein>
<gene>
    <name evidence="2" type="ORF">ABB55_19460</name>
</gene>
<dbReference type="AlphaFoldDB" id="A0A0P6WB31"/>
<keyword evidence="1" id="KW-1133">Transmembrane helix</keyword>
<feature type="transmembrane region" description="Helical" evidence="1">
    <location>
        <begin position="172"/>
        <end position="194"/>
    </location>
</feature>
<evidence type="ECO:0000313" key="3">
    <source>
        <dbReference type="Proteomes" id="UP000048984"/>
    </source>
</evidence>
<feature type="transmembrane region" description="Helical" evidence="1">
    <location>
        <begin position="116"/>
        <end position="136"/>
    </location>
</feature>
<evidence type="ECO:0000313" key="2">
    <source>
        <dbReference type="EMBL" id="KPL54122.1"/>
    </source>
</evidence>
<evidence type="ECO:0000256" key="1">
    <source>
        <dbReference type="SAM" id="Phobius"/>
    </source>
</evidence>
<name>A0A0P6WB31_9HYPH</name>
<dbReference type="RefSeq" id="WP_054360288.1">
    <property type="nucleotide sequence ID" value="NZ_LJYW01000001.1"/>
</dbReference>
<keyword evidence="3" id="KW-1185">Reference proteome</keyword>
<dbReference type="Proteomes" id="UP000048984">
    <property type="component" value="Unassembled WGS sequence"/>
</dbReference>
<comment type="caution">
    <text evidence="2">The sequence shown here is derived from an EMBL/GenBank/DDBJ whole genome shotgun (WGS) entry which is preliminary data.</text>
</comment>
<accession>A0A0P6WB31</accession>
<reference evidence="2 3" key="1">
    <citation type="submission" date="2015-09" db="EMBL/GenBank/DDBJ databases">
        <authorList>
            <person name="Jackson K.R."/>
            <person name="Lunt B.L."/>
            <person name="Fisher J.N.B."/>
            <person name="Gardner A.V."/>
            <person name="Bailey M.E."/>
            <person name="Deus L.M."/>
            <person name="Earl A.S."/>
            <person name="Gibby P.D."/>
            <person name="Hartmann K.A."/>
            <person name="Liu J.E."/>
            <person name="Manci A.M."/>
            <person name="Nielsen D.A."/>
            <person name="Solomon M.B."/>
            <person name="Breakwell D.P."/>
            <person name="Burnett S.H."/>
            <person name="Grose J.H."/>
        </authorList>
    </citation>
    <scope>NUCLEOTIDE SEQUENCE [LARGE SCALE GENOMIC DNA]</scope>
    <source>
        <strain evidence="2 3">16</strain>
    </source>
</reference>
<dbReference type="STRING" id="665126.ABB55_19460"/>
<reference evidence="2 3" key="2">
    <citation type="submission" date="2015-10" db="EMBL/GenBank/DDBJ databases">
        <title>Draft Genome Sequence of Prosthecomicrobium hirschii ATCC 27832.</title>
        <authorList>
            <person name="Daniel J."/>
            <person name="Givan S.A."/>
            <person name="Brun Y.V."/>
            <person name="Brown P.J."/>
        </authorList>
    </citation>
    <scope>NUCLEOTIDE SEQUENCE [LARGE SCALE GENOMIC DNA]</scope>
    <source>
        <strain evidence="2 3">16</strain>
    </source>
</reference>
<feature type="transmembrane region" description="Helical" evidence="1">
    <location>
        <begin position="142"/>
        <end position="160"/>
    </location>
</feature>
<dbReference type="EMBL" id="LJYW01000001">
    <property type="protein sequence ID" value="KPL54122.1"/>
    <property type="molecule type" value="Genomic_DNA"/>
</dbReference>
<sequence length="195" mass="20257">MITLAEIRAGVTATWLLVKGNPEGLRGFDFSEAGFWRSFQVIVPLLPAFAIGIAAEHRYLVATDPDLATVPLLVFLAVKLAGEVVNWFGAPLLLAALAGPLGIAPRFAPLITATNWASLLAAILPTLAALGFGIGLLSDRGAGLLGLIGLAASLAIFYRVSRMTTGCSAQIAVVMLLIGLIFAKLIGIVTSHLVG</sequence>
<feature type="transmembrane region" description="Helical" evidence="1">
    <location>
        <begin position="84"/>
        <end position="104"/>
    </location>
</feature>
<feature type="transmembrane region" description="Helical" evidence="1">
    <location>
        <begin position="35"/>
        <end position="54"/>
    </location>
</feature>
<keyword evidence="1" id="KW-0812">Transmembrane</keyword>
<keyword evidence="1" id="KW-0472">Membrane</keyword>
<proteinExistence type="predicted"/>